<protein>
    <submittedName>
        <fullName evidence="2">Uncharacterized protein</fullName>
    </submittedName>
</protein>
<accession>A0A1G2M3L7</accession>
<organism evidence="2 3">
    <name type="scientific">Candidatus Taylorbacteria bacterium RIFCSPHIGHO2_01_FULL_46_22b</name>
    <dbReference type="NCBI Taxonomy" id="1802301"/>
    <lineage>
        <taxon>Bacteria</taxon>
        <taxon>Candidatus Tayloriibacteriota</taxon>
    </lineage>
</organism>
<dbReference type="EMBL" id="MHRF01000013">
    <property type="protein sequence ID" value="OHA17642.1"/>
    <property type="molecule type" value="Genomic_DNA"/>
</dbReference>
<name>A0A1G2M3L7_9BACT</name>
<evidence type="ECO:0000313" key="2">
    <source>
        <dbReference type="EMBL" id="OHA17642.1"/>
    </source>
</evidence>
<reference evidence="2 3" key="1">
    <citation type="journal article" date="2016" name="Nat. Commun.">
        <title>Thousands of microbial genomes shed light on interconnected biogeochemical processes in an aquifer system.</title>
        <authorList>
            <person name="Anantharaman K."/>
            <person name="Brown C.T."/>
            <person name="Hug L.A."/>
            <person name="Sharon I."/>
            <person name="Castelle C.J."/>
            <person name="Probst A.J."/>
            <person name="Thomas B.C."/>
            <person name="Singh A."/>
            <person name="Wilkins M.J."/>
            <person name="Karaoz U."/>
            <person name="Brodie E.L."/>
            <person name="Williams K.H."/>
            <person name="Hubbard S.S."/>
            <person name="Banfield J.F."/>
        </authorList>
    </citation>
    <scope>NUCLEOTIDE SEQUENCE [LARGE SCALE GENOMIC DNA]</scope>
</reference>
<dbReference type="AlphaFoldDB" id="A0A1G2M3L7"/>
<evidence type="ECO:0000256" key="1">
    <source>
        <dbReference type="SAM" id="MobiDB-lite"/>
    </source>
</evidence>
<proteinExistence type="predicted"/>
<sequence length="82" mass="9622">MKTKRRKKYRSKYRVSTPRKTKGANLKAKFQSNQRGGAYSWAPPEGKHEKIPNKAESARECSRAFHADNPRILQRWRLQHTA</sequence>
<evidence type="ECO:0000313" key="3">
    <source>
        <dbReference type="Proteomes" id="UP000178873"/>
    </source>
</evidence>
<comment type="caution">
    <text evidence="2">The sequence shown here is derived from an EMBL/GenBank/DDBJ whole genome shotgun (WGS) entry which is preliminary data.</text>
</comment>
<dbReference type="Proteomes" id="UP000178873">
    <property type="component" value="Unassembled WGS sequence"/>
</dbReference>
<feature type="compositionally biased region" description="Basic residues" evidence="1">
    <location>
        <begin position="1"/>
        <end position="22"/>
    </location>
</feature>
<gene>
    <name evidence="2" type="ORF">A2664_03410</name>
</gene>
<feature type="region of interest" description="Disordered" evidence="1">
    <location>
        <begin position="1"/>
        <end position="26"/>
    </location>
</feature>